<proteinExistence type="predicted"/>
<dbReference type="AlphaFoldDB" id="A0A061S6U5"/>
<organism evidence="2">
    <name type="scientific">Tetraselmis sp. GSL018</name>
    <dbReference type="NCBI Taxonomy" id="582737"/>
    <lineage>
        <taxon>Eukaryota</taxon>
        <taxon>Viridiplantae</taxon>
        <taxon>Chlorophyta</taxon>
        <taxon>core chlorophytes</taxon>
        <taxon>Chlorodendrophyceae</taxon>
        <taxon>Chlorodendrales</taxon>
        <taxon>Chlorodendraceae</taxon>
        <taxon>Tetraselmis</taxon>
    </lineage>
</organism>
<evidence type="ECO:0000313" key="2">
    <source>
        <dbReference type="EMBL" id="JAC78501.1"/>
    </source>
</evidence>
<sequence length="55" mass="6157">VISSPICILPFKTSSWNSHAELSRGCDPSCEHQRTRANISSDHKARGKKHFSPHN</sequence>
<reference evidence="2" key="1">
    <citation type="submission" date="2014-05" db="EMBL/GenBank/DDBJ databases">
        <title>The transcriptome of the halophilic microalga Tetraselmis sp. GSL018 isolated from the Great Salt Lake, Utah.</title>
        <authorList>
            <person name="Jinkerson R.E."/>
            <person name="D'Adamo S."/>
            <person name="Posewitz M.C."/>
        </authorList>
    </citation>
    <scope>NUCLEOTIDE SEQUENCE</scope>
    <source>
        <strain evidence="2">GSL018</strain>
    </source>
</reference>
<feature type="compositionally biased region" description="Basic residues" evidence="1">
    <location>
        <begin position="45"/>
        <end position="55"/>
    </location>
</feature>
<feature type="non-terminal residue" evidence="2">
    <location>
        <position position="1"/>
    </location>
</feature>
<accession>A0A061S6U5</accession>
<name>A0A061S6U5_9CHLO</name>
<protein>
    <submittedName>
        <fullName evidence="2">Uncharacterized protein</fullName>
    </submittedName>
</protein>
<feature type="region of interest" description="Disordered" evidence="1">
    <location>
        <begin position="25"/>
        <end position="55"/>
    </location>
</feature>
<dbReference type="EMBL" id="GBEZ01006923">
    <property type="protein sequence ID" value="JAC78501.1"/>
    <property type="molecule type" value="Transcribed_RNA"/>
</dbReference>
<gene>
    <name evidence="2" type="ORF">TSPGSL018_14953</name>
</gene>
<evidence type="ECO:0000256" key="1">
    <source>
        <dbReference type="SAM" id="MobiDB-lite"/>
    </source>
</evidence>
<feature type="compositionally biased region" description="Basic and acidic residues" evidence="1">
    <location>
        <begin position="25"/>
        <end position="34"/>
    </location>
</feature>